<accession>D3B2B0</accession>
<sequence length="339" mass="40289">MECQKHDCDYRIVCYQCTKLMCLSCLIIHNDQYREHQDLCDHIDKFKSDLNSILCIDRIINNNNNNNDNVLFIYKRIKSIWLVIKESSLHIQSLTSKESEISHEYLRILEHKLKKSINNDIDTHNQQVNHLINELKHLINLNNSNNSIINNDSDNNIDDVEEIKQDHITTDDYSLSTIVKSINENSTLSFIENNRLIFNQHQQKHQQRQQHQKDHTSFIVDQYYKSNSDLWLLDSIYQYSKQFNPQHQLQIVQPFNIYKIDFNVDLFRSMIHRSISVTAPSCRNTLFSLHRYGATLIRFIDENLFHTEEIELPQAIGHKLDLFRRTTMSLTLINERMTI</sequence>
<dbReference type="GeneID" id="31358044"/>
<evidence type="ECO:0000259" key="3">
    <source>
        <dbReference type="PROSITE" id="PS50119"/>
    </source>
</evidence>
<proteinExistence type="predicted"/>
<keyword evidence="5" id="KW-1185">Reference proteome</keyword>
<evidence type="ECO:0000256" key="2">
    <source>
        <dbReference type="SAM" id="Coils"/>
    </source>
</evidence>
<dbReference type="PROSITE" id="PS50119">
    <property type="entry name" value="ZF_BBOX"/>
    <property type="match status" value="1"/>
</dbReference>
<dbReference type="EMBL" id="ADBJ01000009">
    <property type="protein sequence ID" value="EFA84485.1"/>
    <property type="molecule type" value="Genomic_DNA"/>
</dbReference>
<feature type="coiled-coil region" evidence="2">
    <location>
        <begin position="114"/>
        <end position="141"/>
    </location>
</feature>
<dbReference type="RefSeq" id="XP_020436599.1">
    <property type="nucleotide sequence ID" value="XM_020573504.1"/>
</dbReference>
<keyword evidence="1" id="KW-0862">Zinc</keyword>
<evidence type="ECO:0000313" key="4">
    <source>
        <dbReference type="EMBL" id="EFA84485.1"/>
    </source>
</evidence>
<dbReference type="FunCoup" id="D3B2B0">
    <property type="interactions" value="49"/>
</dbReference>
<gene>
    <name evidence="4" type="ORF">PPL_02519</name>
</gene>
<dbReference type="InParanoid" id="D3B2B0"/>
<protein>
    <recommendedName>
        <fullName evidence="3">B box-type domain-containing protein</fullName>
    </recommendedName>
</protein>
<evidence type="ECO:0000313" key="5">
    <source>
        <dbReference type="Proteomes" id="UP000001396"/>
    </source>
</evidence>
<dbReference type="Proteomes" id="UP000001396">
    <property type="component" value="Unassembled WGS sequence"/>
</dbReference>
<dbReference type="GO" id="GO:0008270">
    <property type="term" value="F:zinc ion binding"/>
    <property type="evidence" value="ECO:0007669"/>
    <property type="project" value="UniProtKB-KW"/>
</dbReference>
<dbReference type="InterPro" id="IPR000315">
    <property type="entry name" value="Znf_B-box"/>
</dbReference>
<feature type="domain" description="B box-type" evidence="3">
    <location>
        <begin position="1"/>
        <end position="37"/>
    </location>
</feature>
<reference evidence="4 5" key="1">
    <citation type="journal article" date="2011" name="Genome Res.">
        <title>Phylogeny-wide analysis of social amoeba genomes highlights ancient origins for complex intercellular communication.</title>
        <authorList>
            <person name="Heidel A.J."/>
            <person name="Lawal H.M."/>
            <person name="Felder M."/>
            <person name="Schilde C."/>
            <person name="Helps N.R."/>
            <person name="Tunggal B."/>
            <person name="Rivero F."/>
            <person name="John U."/>
            <person name="Schleicher M."/>
            <person name="Eichinger L."/>
            <person name="Platzer M."/>
            <person name="Noegel A.A."/>
            <person name="Schaap P."/>
            <person name="Gloeckner G."/>
        </authorList>
    </citation>
    <scope>NUCLEOTIDE SEQUENCE [LARGE SCALE GENOMIC DNA]</scope>
    <source>
        <strain evidence="5">ATCC 26659 / Pp 5 / PN500</strain>
    </source>
</reference>
<keyword evidence="1" id="KW-0479">Metal-binding</keyword>
<evidence type="ECO:0000256" key="1">
    <source>
        <dbReference type="PROSITE-ProRule" id="PRU00024"/>
    </source>
</evidence>
<comment type="caution">
    <text evidence="4">The sequence shown here is derived from an EMBL/GenBank/DDBJ whole genome shotgun (WGS) entry which is preliminary data.</text>
</comment>
<keyword evidence="2" id="KW-0175">Coiled coil</keyword>
<dbReference type="AlphaFoldDB" id="D3B2B0"/>
<keyword evidence="1" id="KW-0863">Zinc-finger</keyword>
<name>D3B2B0_HETP5</name>
<organism evidence="4 5">
    <name type="scientific">Heterostelium pallidum (strain ATCC 26659 / Pp 5 / PN500)</name>
    <name type="common">Cellular slime mold</name>
    <name type="synonym">Polysphondylium pallidum</name>
    <dbReference type="NCBI Taxonomy" id="670386"/>
    <lineage>
        <taxon>Eukaryota</taxon>
        <taxon>Amoebozoa</taxon>
        <taxon>Evosea</taxon>
        <taxon>Eumycetozoa</taxon>
        <taxon>Dictyostelia</taxon>
        <taxon>Acytosteliales</taxon>
        <taxon>Acytosteliaceae</taxon>
        <taxon>Heterostelium</taxon>
    </lineage>
</organism>